<dbReference type="Gene3D" id="3.40.50.1820">
    <property type="entry name" value="alpha/beta hydrolase"/>
    <property type="match status" value="1"/>
</dbReference>
<dbReference type="Pfam" id="PF12697">
    <property type="entry name" value="Abhydrolase_6"/>
    <property type="match status" value="1"/>
</dbReference>
<accession>A0ABP8LJ13</accession>
<organism evidence="2 3">
    <name type="scientific">Georgenia halophila</name>
    <dbReference type="NCBI Taxonomy" id="620889"/>
    <lineage>
        <taxon>Bacteria</taxon>
        <taxon>Bacillati</taxon>
        <taxon>Actinomycetota</taxon>
        <taxon>Actinomycetes</taxon>
        <taxon>Micrococcales</taxon>
        <taxon>Bogoriellaceae</taxon>
        <taxon>Georgenia</taxon>
    </lineage>
</organism>
<dbReference type="SUPFAM" id="SSF53474">
    <property type="entry name" value="alpha/beta-Hydrolases"/>
    <property type="match status" value="1"/>
</dbReference>
<dbReference type="PANTHER" id="PTHR37017:SF11">
    <property type="entry name" value="ESTERASE_LIPASE_THIOESTERASE DOMAIN-CONTAINING PROTEIN"/>
    <property type="match status" value="1"/>
</dbReference>
<evidence type="ECO:0000259" key="1">
    <source>
        <dbReference type="Pfam" id="PF12697"/>
    </source>
</evidence>
<gene>
    <name evidence="2" type="ORF">GCM10023169_30950</name>
</gene>
<evidence type="ECO:0000313" key="3">
    <source>
        <dbReference type="Proteomes" id="UP001500622"/>
    </source>
</evidence>
<keyword evidence="3" id="KW-1185">Reference proteome</keyword>
<comment type="caution">
    <text evidence="2">The sequence shown here is derived from an EMBL/GenBank/DDBJ whole genome shotgun (WGS) entry which is preliminary data.</text>
</comment>
<dbReference type="InterPro" id="IPR029058">
    <property type="entry name" value="AB_hydrolase_fold"/>
</dbReference>
<dbReference type="GO" id="GO:0016787">
    <property type="term" value="F:hydrolase activity"/>
    <property type="evidence" value="ECO:0007669"/>
    <property type="project" value="UniProtKB-KW"/>
</dbReference>
<feature type="domain" description="AB hydrolase-1" evidence="1">
    <location>
        <begin position="7"/>
        <end position="229"/>
    </location>
</feature>
<dbReference type="RefSeq" id="WP_345217166.1">
    <property type="nucleotide sequence ID" value="NZ_BAABGN010000012.1"/>
</dbReference>
<dbReference type="InterPro" id="IPR000073">
    <property type="entry name" value="AB_hydrolase_1"/>
</dbReference>
<dbReference type="PANTHER" id="PTHR37017">
    <property type="entry name" value="AB HYDROLASE-1 DOMAIN-CONTAINING PROTEIN-RELATED"/>
    <property type="match status" value="1"/>
</dbReference>
<dbReference type="EMBL" id="BAABGN010000012">
    <property type="protein sequence ID" value="GAA4429074.1"/>
    <property type="molecule type" value="Genomic_DNA"/>
</dbReference>
<name>A0ABP8LJ13_9MICO</name>
<sequence length="236" mass="25135">MSKTVNVVLVPGFWLGGWAWESVAIVLEQKGIRPYPVTPPGLRPGDRPAGVNLAQQITDVRIVVADLEGSVVLVGHSAGASVVNGVLDAEPDRFARVVYVDDAPLADGQTFPLDAPEGSTSLPLPSWDELARLGLSSEGLGADQRAEFRERARPEPAGVLRSAAHLENPRRKDVPVTVISCSMPAGELNDAIQAGDPFTAELADRDVTLADLPTGHWPMLSRAEDLANAIHMSTEQ</sequence>
<dbReference type="Proteomes" id="UP001500622">
    <property type="component" value="Unassembled WGS sequence"/>
</dbReference>
<dbReference type="InterPro" id="IPR052897">
    <property type="entry name" value="Sec-Metab_Biosynth_Hydrolase"/>
</dbReference>
<evidence type="ECO:0000313" key="2">
    <source>
        <dbReference type="EMBL" id="GAA4429074.1"/>
    </source>
</evidence>
<keyword evidence="2" id="KW-0378">Hydrolase</keyword>
<reference evidence="3" key="1">
    <citation type="journal article" date="2019" name="Int. J. Syst. Evol. Microbiol.">
        <title>The Global Catalogue of Microorganisms (GCM) 10K type strain sequencing project: providing services to taxonomists for standard genome sequencing and annotation.</title>
        <authorList>
            <consortium name="The Broad Institute Genomics Platform"/>
            <consortium name="The Broad Institute Genome Sequencing Center for Infectious Disease"/>
            <person name="Wu L."/>
            <person name="Ma J."/>
        </authorList>
    </citation>
    <scope>NUCLEOTIDE SEQUENCE [LARGE SCALE GENOMIC DNA]</scope>
    <source>
        <strain evidence="3">JCM 17810</strain>
    </source>
</reference>
<protein>
    <submittedName>
        <fullName evidence="2">Alpha/beta hydrolase</fullName>
    </submittedName>
</protein>
<proteinExistence type="predicted"/>